<keyword evidence="1" id="KW-0547">Nucleotide-binding</keyword>
<evidence type="ECO:0000259" key="6">
    <source>
        <dbReference type="PROSITE" id="PS50045"/>
    </source>
</evidence>
<dbReference type="Pfam" id="PF02954">
    <property type="entry name" value="HTH_8"/>
    <property type="match status" value="1"/>
</dbReference>
<evidence type="ECO:0000256" key="5">
    <source>
        <dbReference type="SAM" id="MobiDB-lite"/>
    </source>
</evidence>
<dbReference type="InterPro" id="IPR035965">
    <property type="entry name" value="PAS-like_dom_sf"/>
</dbReference>
<evidence type="ECO:0000256" key="1">
    <source>
        <dbReference type="ARBA" id="ARBA00022741"/>
    </source>
</evidence>
<dbReference type="PROSITE" id="PS50045">
    <property type="entry name" value="SIGMA54_INTERACT_4"/>
    <property type="match status" value="1"/>
</dbReference>
<organism evidence="7 8">
    <name type="scientific">Gemmata palustris</name>
    <dbReference type="NCBI Taxonomy" id="2822762"/>
    <lineage>
        <taxon>Bacteria</taxon>
        <taxon>Pseudomonadati</taxon>
        <taxon>Planctomycetota</taxon>
        <taxon>Planctomycetia</taxon>
        <taxon>Gemmatales</taxon>
        <taxon>Gemmataceae</taxon>
        <taxon>Gemmata</taxon>
    </lineage>
</organism>
<dbReference type="Proteomes" id="UP000676565">
    <property type="component" value="Unassembled WGS sequence"/>
</dbReference>
<evidence type="ECO:0000313" key="8">
    <source>
        <dbReference type="Proteomes" id="UP000676565"/>
    </source>
</evidence>
<reference evidence="7 8" key="1">
    <citation type="submission" date="2021-04" db="EMBL/GenBank/DDBJ databases">
        <authorList>
            <person name="Ivanova A."/>
        </authorList>
    </citation>
    <scope>NUCLEOTIDE SEQUENCE [LARGE SCALE GENOMIC DNA]</scope>
    <source>
        <strain evidence="7 8">G18</strain>
    </source>
</reference>
<dbReference type="InterPro" id="IPR009057">
    <property type="entry name" value="Homeodomain-like_sf"/>
</dbReference>
<dbReference type="InterPro" id="IPR002197">
    <property type="entry name" value="HTH_Fis"/>
</dbReference>
<dbReference type="CDD" id="cd00009">
    <property type="entry name" value="AAA"/>
    <property type="match status" value="1"/>
</dbReference>
<dbReference type="Pfam" id="PF25601">
    <property type="entry name" value="AAA_lid_14"/>
    <property type="match status" value="1"/>
</dbReference>
<comment type="caution">
    <text evidence="7">The sequence shown here is derived from an EMBL/GenBank/DDBJ whole genome shotgun (WGS) entry which is preliminary data.</text>
</comment>
<proteinExistence type="predicted"/>
<dbReference type="InterPro" id="IPR027417">
    <property type="entry name" value="P-loop_NTPase"/>
</dbReference>
<keyword evidence="3" id="KW-0805">Transcription regulation</keyword>
<dbReference type="SUPFAM" id="SSF52540">
    <property type="entry name" value="P-loop containing nucleoside triphosphate hydrolases"/>
    <property type="match status" value="1"/>
</dbReference>
<feature type="region of interest" description="Disordered" evidence="5">
    <location>
        <begin position="70"/>
        <end position="109"/>
    </location>
</feature>
<gene>
    <name evidence="7" type="ORF">J8F10_33790</name>
</gene>
<keyword evidence="4" id="KW-0804">Transcription</keyword>
<evidence type="ECO:0000313" key="7">
    <source>
        <dbReference type="EMBL" id="MBP3960227.1"/>
    </source>
</evidence>
<name>A0ABS5C2L6_9BACT</name>
<dbReference type="SUPFAM" id="SSF46689">
    <property type="entry name" value="Homeodomain-like"/>
    <property type="match status" value="1"/>
</dbReference>
<dbReference type="InterPro" id="IPR058031">
    <property type="entry name" value="AAA_lid_NorR"/>
</dbReference>
<evidence type="ECO:0000256" key="2">
    <source>
        <dbReference type="ARBA" id="ARBA00022840"/>
    </source>
</evidence>
<accession>A0ABS5C2L6</accession>
<dbReference type="Gene3D" id="3.40.50.300">
    <property type="entry name" value="P-loop containing nucleotide triphosphate hydrolases"/>
    <property type="match status" value="1"/>
</dbReference>
<dbReference type="Pfam" id="PF08448">
    <property type="entry name" value="PAS_4"/>
    <property type="match status" value="1"/>
</dbReference>
<dbReference type="RefSeq" id="WP_210661374.1">
    <property type="nucleotide sequence ID" value="NZ_JAGKQQ010000001.1"/>
</dbReference>
<dbReference type="InterPro" id="IPR013656">
    <property type="entry name" value="PAS_4"/>
</dbReference>
<dbReference type="PANTHER" id="PTHR32071">
    <property type="entry name" value="TRANSCRIPTIONAL REGULATORY PROTEIN"/>
    <property type="match status" value="1"/>
</dbReference>
<dbReference type="InterPro" id="IPR002078">
    <property type="entry name" value="Sigma_54_int"/>
</dbReference>
<dbReference type="SUPFAM" id="SSF55785">
    <property type="entry name" value="PYP-like sensor domain (PAS domain)"/>
    <property type="match status" value="1"/>
</dbReference>
<evidence type="ECO:0000256" key="4">
    <source>
        <dbReference type="ARBA" id="ARBA00023163"/>
    </source>
</evidence>
<dbReference type="EMBL" id="JAGKQQ010000001">
    <property type="protein sequence ID" value="MBP3960227.1"/>
    <property type="molecule type" value="Genomic_DNA"/>
</dbReference>
<dbReference type="Gene3D" id="1.10.10.60">
    <property type="entry name" value="Homeodomain-like"/>
    <property type="match status" value="1"/>
</dbReference>
<dbReference type="Gene3D" id="3.30.450.20">
    <property type="entry name" value="PAS domain"/>
    <property type="match status" value="1"/>
</dbReference>
<dbReference type="PRINTS" id="PR01590">
    <property type="entry name" value="HTHFIS"/>
</dbReference>
<keyword evidence="8" id="KW-1185">Reference proteome</keyword>
<dbReference type="PANTHER" id="PTHR32071:SF100">
    <property type="entry name" value="RESPONSE REGULATOR PROTEIN PILR"/>
    <property type="match status" value="1"/>
</dbReference>
<dbReference type="Pfam" id="PF14532">
    <property type="entry name" value="Sigma54_activ_2"/>
    <property type="match status" value="1"/>
</dbReference>
<dbReference type="Gene3D" id="1.10.8.60">
    <property type="match status" value="1"/>
</dbReference>
<sequence length="458" mass="49319">MSTPPPSGRGRPADSSGFAWRAFFHQSATPIFVLGKSRRLRYANPAWEKLAGVKLAEALGMVCSQRRHSTPLASALAPTPEALAGRPDRARRPAPPGRNGPPWWDVTFAPLAGDGSPREAAPGPAKAGDALFGFVGFIAVVGEPVPAAARKVPPSVAALRDRRATHFSPDLLAGESLASARLVAQTRLAAQIAAPVWIVGEVGSGKETVARVVHHTSALRDRAFVAIDCAGLQPYLIESLLFGHGGLSASDRLGTVYLKEPRALPRDMQQRLADHFTEPTSARLVCGSERTAQAAVATGELVPAFQTSLSAFELHVPPLRERLEDIPRIATRLLNRTIDPAALAVLRGHTWPSNLRELVDVLHEAAGEGRTGPILREHLPHELRLKAGLMRAGPPKSLNLDAILEAVEKRIIQLALRKANNHQTEAAELLGVFRAKLWRRLDALGIPIPPQPPKPRKE</sequence>
<evidence type="ECO:0000256" key="3">
    <source>
        <dbReference type="ARBA" id="ARBA00023015"/>
    </source>
</evidence>
<protein>
    <submittedName>
        <fullName evidence="7">Sigma 54-interacting transcriptional regulator</fullName>
    </submittedName>
</protein>
<feature type="domain" description="Sigma-54 factor interaction" evidence="6">
    <location>
        <begin position="172"/>
        <end position="367"/>
    </location>
</feature>
<keyword evidence="2" id="KW-0067">ATP-binding</keyword>